<comment type="subcellular location">
    <subcellularLocation>
        <location evidence="1">Cell membrane</location>
        <topology evidence="1">Multi-pass membrane protein</topology>
    </subcellularLocation>
</comment>
<evidence type="ECO:0000256" key="6">
    <source>
        <dbReference type="ARBA" id="ARBA00023136"/>
    </source>
</evidence>
<evidence type="ECO:0000256" key="2">
    <source>
        <dbReference type="ARBA" id="ARBA00022448"/>
    </source>
</evidence>
<evidence type="ECO:0000256" key="3">
    <source>
        <dbReference type="ARBA" id="ARBA00022475"/>
    </source>
</evidence>
<keyword evidence="3" id="KW-1003">Cell membrane</keyword>
<gene>
    <name evidence="9" type="primary">lacF_12</name>
    <name evidence="9" type="ORF">GALL_394980</name>
</gene>
<comment type="caution">
    <text evidence="9">The sequence shown here is derived from an EMBL/GenBank/DDBJ whole genome shotgun (WGS) entry which is preliminary data.</text>
</comment>
<dbReference type="SUPFAM" id="SSF161098">
    <property type="entry name" value="MetI-like"/>
    <property type="match status" value="1"/>
</dbReference>
<name>A0A1J5Q520_9ZZZZ</name>
<feature type="transmembrane region" description="Helical" evidence="7">
    <location>
        <begin position="84"/>
        <end position="106"/>
    </location>
</feature>
<evidence type="ECO:0000259" key="8">
    <source>
        <dbReference type="PROSITE" id="PS50928"/>
    </source>
</evidence>
<evidence type="ECO:0000256" key="5">
    <source>
        <dbReference type="ARBA" id="ARBA00022989"/>
    </source>
</evidence>
<dbReference type="PANTHER" id="PTHR43227">
    <property type="entry name" value="BLL4140 PROTEIN"/>
    <property type="match status" value="1"/>
</dbReference>
<feature type="transmembrane region" description="Helical" evidence="7">
    <location>
        <begin position="276"/>
        <end position="298"/>
    </location>
</feature>
<organism evidence="9">
    <name type="scientific">mine drainage metagenome</name>
    <dbReference type="NCBI Taxonomy" id="410659"/>
    <lineage>
        <taxon>unclassified sequences</taxon>
        <taxon>metagenomes</taxon>
        <taxon>ecological metagenomes</taxon>
    </lineage>
</organism>
<dbReference type="EMBL" id="MLJW01001334">
    <property type="protein sequence ID" value="OIQ78793.1"/>
    <property type="molecule type" value="Genomic_DNA"/>
</dbReference>
<dbReference type="PROSITE" id="PS50928">
    <property type="entry name" value="ABC_TM1"/>
    <property type="match status" value="1"/>
</dbReference>
<dbReference type="InterPro" id="IPR035906">
    <property type="entry name" value="MetI-like_sf"/>
</dbReference>
<dbReference type="AlphaFoldDB" id="A0A1J5Q520"/>
<evidence type="ECO:0000313" key="9">
    <source>
        <dbReference type="EMBL" id="OIQ78793.1"/>
    </source>
</evidence>
<protein>
    <submittedName>
        <fullName evidence="9">Lactose transport system permease protein LacF</fullName>
    </submittedName>
</protein>
<dbReference type="GO" id="GO:0055085">
    <property type="term" value="P:transmembrane transport"/>
    <property type="evidence" value="ECO:0007669"/>
    <property type="project" value="InterPro"/>
</dbReference>
<keyword evidence="5 7" id="KW-1133">Transmembrane helix</keyword>
<dbReference type="GO" id="GO:0005886">
    <property type="term" value="C:plasma membrane"/>
    <property type="evidence" value="ECO:0007669"/>
    <property type="project" value="UniProtKB-SubCell"/>
</dbReference>
<dbReference type="Gene3D" id="1.10.3720.10">
    <property type="entry name" value="MetI-like"/>
    <property type="match status" value="1"/>
</dbReference>
<keyword evidence="6 7" id="KW-0472">Membrane</keyword>
<feature type="transmembrane region" description="Helical" evidence="7">
    <location>
        <begin position="171"/>
        <end position="192"/>
    </location>
</feature>
<keyword evidence="4 7" id="KW-0812">Transmembrane</keyword>
<dbReference type="CDD" id="cd06261">
    <property type="entry name" value="TM_PBP2"/>
    <property type="match status" value="1"/>
</dbReference>
<dbReference type="InterPro" id="IPR000515">
    <property type="entry name" value="MetI-like"/>
</dbReference>
<feature type="transmembrane region" description="Helical" evidence="7">
    <location>
        <begin position="118"/>
        <end position="141"/>
    </location>
</feature>
<evidence type="ECO:0000256" key="1">
    <source>
        <dbReference type="ARBA" id="ARBA00004651"/>
    </source>
</evidence>
<dbReference type="PANTHER" id="PTHR43227:SF11">
    <property type="entry name" value="BLL4140 PROTEIN"/>
    <property type="match status" value="1"/>
</dbReference>
<proteinExistence type="predicted"/>
<dbReference type="Pfam" id="PF00528">
    <property type="entry name" value="BPD_transp_1"/>
    <property type="match status" value="1"/>
</dbReference>
<feature type="domain" description="ABC transmembrane type-1" evidence="8">
    <location>
        <begin position="78"/>
        <end position="299"/>
    </location>
</feature>
<feature type="transmembrane region" description="Helical" evidence="7">
    <location>
        <begin position="21"/>
        <end position="41"/>
    </location>
</feature>
<evidence type="ECO:0000256" key="7">
    <source>
        <dbReference type="SAM" id="Phobius"/>
    </source>
</evidence>
<sequence>MSAVTLTKKRTRTRSDSRGAYYWYLIPGLVAFVIVIGYPLFKNVQTSFTSWNGYGPQKYVGFRNYDKLMHDQNFWLSFLHAAEFIAAMSLIPTVLGLIFGALIFDFISPYFGQGWTTFVRASLFMPQIIPITAISILWSWLLSPNTGIFNTMLKSAGIHNPPNWLGNDHTVIFAMSMMLIWIQIGYTITIFITGMSRIDPALQEAAQLDGARWWQRFRLITVSQLAPEISIVVLTTTVAAVKIFAPIQIMTSGGPGTATYVPSFYSYFNFFTTQKVGYGSAISTVLTVILSVIAVGMFKFQNSRGVDL</sequence>
<dbReference type="InterPro" id="IPR050809">
    <property type="entry name" value="UgpAE/MalFG_permease"/>
</dbReference>
<accession>A0A1J5Q520</accession>
<keyword evidence="2" id="KW-0813">Transport</keyword>
<evidence type="ECO:0000256" key="4">
    <source>
        <dbReference type="ARBA" id="ARBA00022692"/>
    </source>
</evidence>
<reference evidence="9" key="1">
    <citation type="submission" date="2016-10" db="EMBL/GenBank/DDBJ databases">
        <title>Sequence of Gallionella enrichment culture.</title>
        <authorList>
            <person name="Poehlein A."/>
            <person name="Muehling M."/>
            <person name="Daniel R."/>
        </authorList>
    </citation>
    <scope>NUCLEOTIDE SEQUENCE</scope>
</reference>